<dbReference type="PANTHER" id="PTHR44196:SF1">
    <property type="entry name" value="DEHYDROGENASE_REDUCTASE SDR FAMILY MEMBER 7B"/>
    <property type="match status" value="1"/>
</dbReference>
<dbReference type="AlphaFoldDB" id="A0A5C6E0P9"/>
<dbReference type="SUPFAM" id="SSF51735">
    <property type="entry name" value="NAD(P)-binding Rossmann-fold domains"/>
    <property type="match status" value="1"/>
</dbReference>
<dbReference type="GO" id="GO:0016020">
    <property type="term" value="C:membrane"/>
    <property type="evidence" value="ECO:0007669"/>
    <property type="project" value="TreeGrafter"/>
</dbReference>
<evidence type="ECO:0000313" key="6">
    <source>
        <dbReference type="Proteomes" id="UP000319143"/>
    </source>
</evidence>
<dbReference type="PROSITE" id="PS00061">
    <property type="entry name" value="ADH_SHORT"/>
    <property type="match status" value="1"/>
</dbReference>
<protein>
    <submittedName>
        <fullName evidence="5">Putative oxidoreductase</fullName>
        <ecNumber evidence="5">1.-.-.-</ecNumber>
    </submittedName>
</protein>
<dbReference type="InterPro" id="IPR002347">
    <property type="entry name" value="SDR_fam"/>
</dbReference>
<organism evidence="5 6">
    <name type="scientific">Novipirellula artificiosorum</name>
    <dbReference type="NCBI Taxonomy" id="2528016"/>
    <lineage>
        <taxon>Bacteria</taxon>
        <taxon>Pseudomonadati</taxon>
        <taxon>Planctomycetota</taxon>
        <taxon>Planctomycetia</taxon>
        <taxon>Pirellulales</taxon>
        <taxon>Pirellulaceae</taxon>
        <taxon>Novipirellula</taxon>
    </lineage>
</organism>
<keyword evidence="6" id="KW-1185">Reference proteome</keyword>
<comment type="similarity">
    <text evidence="1 3">Belongs to the short-chain dehydrogenases/reductases (SDR) family.</text>
</comment>
<gene>
    <name evidence="5" type="ORF">Poly41_05910</name>
</gene>
<dbReference type="GO" id="GO:0016491">
    <property type="term" value="F:oxidoreductase activity"/>
    <property type="evidence" value="ECO:0007669"/>
    <property type="project" value="UniProtKB-KW"/>
</dbReference>
<dbReference type="Proteomes" id="UP000319143">
    <property type="component" value="Unassembled WGS sequence"/>
</dbReference>
<dbReference type="EC" id="1.-.-.-" evidence="5"/>
<dbReference type="PRINTS" id="PR00080">
    <property type="entry name" value="SDRFAMILY"/>
</dbReference>
<sequence>MTQEANEGPVVMVTGGSSGLGKVIARTFLDAGFRVVIVGRNQERLDAAKREWGKLEQVKTAVADVSTHAGAANAVAVTNEHFGRLDALVNCVGSSDRGLVENLTHQRLDELIQQNVHTALLCSVAALPLLEVSSGAIVNIGSLAGKVGARYLGGYCVAKHALSGLTQQMRLELKPRGVHVALVSPGPIRRDDAGSRYTAQVDETLPADAAKPGGGTSVKGIAPEKVAAAVLDAVRRRRPDVVMPGYLRLLIAIGHLSPRIGDWLLRKLTSSKERKP</sequence>
<dbReference type="PANTHER" id="PTHR44196">
    <property type="entry name" value="DEHYDROGENASE/REDUCTASE SDR FAMILY MEMBER 7B"/>
    <property type="match status" value="1"/>
</dbReference>
<reference evidence="5 6" key="1">
    <citation type="submission" date="2019-02" db="EMBL/GenBank/DDBJ databases">
        <title>Deep-cultivation of Planctomycetes and their phenomic and genomic characterization uncovers novel biology.</title>
        <authorList>
            <person name="Wiegand S."/>
            <person name="Jogler M."/>
            <person name="Boedeker C."/>
            <person name="Pinto D."/>
            <person name="Vollmers J."/>
            <person name="Rivas-Marin E."/>
            <person name="Kohn T."/>
            <person name="Peeters S.H."/>
            <person name="Heuer A."/>
            <person name="Rast P."/>
            <person name="Oberbeckmann S."/>
            <person name="Bunk B."/>
            <person name="Jeske O."/>
            <person name="Meyerdierks A."/>
            <person name="Storesund J.E."/>
            <person name="Kallscheuer N."/>
            <person name="Luecker S."/>
            <person name="Lage O.M."/>
            <person name="Pohl T."/>
            <person name="Merkel B.J."/>
            <person name="Hornburger P."/>
            <person name="Mueller R.-W."/>
            <person name="Bruemmer F."/>
            <person name="Labrenz M."/>
            <person name="Spormann A.M."/>
            <person name="Op Den Camp H."/>
            <person name="Overmann J."/>
            <person name="Amann R."/>
            <person name="Jetten M.S.M."/>
            <person name="Mascher T."/>
            <person name="Medema M.H."/>
            <person name="Devos D.P."/>
            <person name="Kaster A.-K."/>
            <person name="Ovreas L."/>
            <person name="Rohde M."/>
            <person name="Galperin M.Y."/>
            <person name="Jogler C."/>
        </authorList>
    </citation>
    <scope>NUCLEOTIDE SEQUENCE [LARGE SCALE GENOMIC DNA]</scope>
    <source>
        <strain evidence="5 6">Poly41</strain>
    </source>
</reference>
<dbReference type="Gene3D" id="3.40.50.720">
    <property type="entry name" value="NAD(P)-binding Rossmann-like Domain"/>
    <property type="match status" value="1"/>
</dbReference>
<dbReference type="Pfam" id="PF00106">
    <property type="entry name" value="adh_short"/>
    <property type="match status" value="1"/>
</dbReference>
<dbReference type="CDD" id="cd05233">
    <property type="entry name" value="SDR_c"/>
    <property type="match status" value="1"/>
</dbReference>
<evidence type="ECO:0000313" key="5">
    <source>
        <dbReference type="EMBL" id="TWU42295.1"/>
    </source>
</evidence>
<dbReference type="RefSeq" id="WP_231615349.1">
    <property type="nucleotide sequence ID" value="NZ_SJPV01000001.1"/>
</dbReference>
<evidence type="ECO:0000256" key="3">
    <source>
        <dbReference type="RuleBase" id="RU000363"/>
    </source>
</evidence>
<proteinExistence type="inferred from homology"/>
<accession>A0A5C6E0P9</accession>
<dbReference type="InterPro" id="IPR057326">
    <property type="entry name" value="KR_dom"/>
</dbReference>
<evidence type="ECO:0000256" key="1">
    <source>
        <dbReference type="ARBA" id="ARBA00006484"/>
    </source>
</evidence>
<feature type="domain" description="Ketoreductase" evidence="4">
    <location>
        <begin position="9"/>
        <end position="191"/>
    </location>
</feature>
<dbReference type="EMBL" id="SJPV01000001">
    <property type="protein sequence ID" value="TWU42295.1"/>
    <property type="molecule type" value="Genomic_DNA"/>
</dbReference>
<evidence type="ECO:0000259" key="4">
    <source>
        <dbReference type="SMART" id="SM00822"/>
    </source>
</evidence>
<dbReference type="InterPro" id="IPR036291">
    <property type="entry name" value="NAD(P)-bd_dom_sf"/>
</dbReference>
<keyword evidence="2 5" id="KW-0560">Oxidoreductase</keyword>
<name>A0A5C6E0P9_9BACT</name>
<dbReference type="SMART" id="SM00822">
    <property type="entry name" value="PKS_KR"/>
    <property type="match status" value="1"/>
</dbReference>
<evidence type="ECO:0000256" key="2">
    <source>
        <dbReference type="ARBA" id="ARBA00023002"/>
    </source>
</evidence>
<dbReference type="PRINTS" id="PR00081">
    <property type="entry name" value="GDHRDH"/>
</dbReference>
<comment type="caution">
    <text evidence="5">The sequence shown here is derived from an EMBL/GenBank/DDBJ whole genome shotgun (WGS) entry which is preliminary data.</text>
</comment>
<dbReference type="InterPro" id="IPR020904">
    <property type="entry name" value="Sc_DH/Rdtase_CS"/>
</dbReference>